<dbReference type="InterPro" id="IPR036249">
    <property type="entry name" value="Thioredoxin-like_sf"/>
</dbReference>
<dbReference type="Pfam" id="PF00085">
    <property type="entry name" value="Thioredoxin"/>
    <property type="match status" value="1"/>
</dbReference>
<dbReference type="Pfam" id="PF14561">
    <property type="entry name" value="TPR_20"/>
    <property type="match status" value="1"/>
</dbReference>
<dbReference type="PANTHER" id="PTHR45663">
    <property type="entry name" value="GEO12009P1"/>
    <property type="match status" value="1"/>
</dbReference>
<dbReference type="Proteomes" id="UP000641514">
    <property type="component" value="Unassembled WGS sequence"/>
</dbReference>
<evidence type="ECO:0000256" key="2">
    <source>
        <dbReference type="ARBA" id="ARBA00008987"/>
    </source>
</evidence>
<dbReference type="GO" id="GO:0015035">
    <property type="term" value="F:protein-disulfide reductase activity"/>
    <property type="evidence" value="ECO:0007669"/>
    <property type="project" value="TreeGrafter"/>
</dbReference>
<gene>
    <name evidence="6" type="ORF">GCM10011410_00080</name>
</gene>
<feature type="domain" description="Thioredoxin" evidence="5">
    <location>
        <begin position="35"/>
        <end position="149"/>
    </location>
</feature>
<evidence type="ECO:0000259" key="5">
    <source>
        <dbReference type="PROSITE" id="PS51352"/>
    </source>
</evidence>
<dbReference type="GO" id="GO:0045454">
    <property type="term" value="P:cell redox homeostasis"/>
    <property type="evidence" value="ECO:0007669"/>
    <property type="project" value="TreeGrafter"/>
</dbReference>
<evidence type="ECO:0000313" key="6">
    <source>
        <dbReference type="EMBL" id="GGC51765.1"/>
    </source>
</evidence>
<reference evidence="6" key="1">
    <citation type="journal article" date="2014" name="Int. J. Syst. Evol. Microbiol.">
        <title>Complete genome sequence of Corynebacterium casei LMG S-19264T (=DSM 44701T), isolated from a smear-ripened cheese.</title>
        <authorList>
            <consortium name="US DOE Joint Genome Institute (JGI-PGF)"/>
            <person name="Walter F."/>
            <person name="Albersmeier A."/>
            <person name="Kalinowski J."/>
            <person name="Ruckert C."/>
        </authorList>
    </citation>
    <scope>NUCLEOTIDE SEQUENCE</scope>
    <source>
        <strain evidence="6">CGMCC 1.15478</strain>
    </source>
</reference>
<dbReference type="PROSITE" id="PS51352">
    <property type="entry name" value="THIOREDOXIN_2"/>
    <property type="match status" value="1"/>
</dbReference>
<dbReference type="CDD" id="cd02956">
    <property type="entry name" value="ybbN"/>
    <property type="match status" value="1"/>
</dbReference>
<dbReference type="Gene3D" id="1.25.40.10">
    <property type="entry name" value="Tetratricopeptide repeat domain"/>
    <property type="match status" value="1"/>
</dbReference>
<proteinExistence type="inferred from homology"/>
<evidence type="ECO:0000313" key="7">
    <source>
        <dbReference type="Proteomes" id="UP000641514"/>
    </source>
</evidence>
<dbReference type="GO" id="GO:0006950">
    <property type="term" value="P:response to stress"/>
    <property type="evidence" value="ECO:0007669"/>
    <property type="project" value="UniProtKB-ARBA"/>
</dbReference>
<dbReference type="GO" id="GO:0005829">
    <property type="term" value="C:cytosol"/>
    <property type="evidence" value="ECO:0007669"/>
    <property type="project" value="TreeGrafter"/>
</dbReference>
<reference evidence="6" key="2">
    <citation type="submission" date="2020-09" db="EMBL/GenBank/DDBJ databases">
        <authorList>
            <person name="Sun Q."/>
            <person name="Zhou Y."/>
        </authorList>
    </citation>
    <scope>NUCLEOTIDE SEQUENCE</scope>
    <source>
        <strain evidence="6">CGMCC 1.15478</strain>
    </source>
</reference>
<name>A0A916X7H3_9ACTN</name>
<protein>
    <submittedName>
        <fullName evidence="6">Co-chaperone YbbN</fullName>
    </submittedName>
</protein>
<dbReference type="SUPFAM" id="SSF52833">
    <property type="entry name" value="Thioredoxin-like"/>
    <property type="match status" value="1"/>
</dbReference>
<comment type="caution">
    <text evidence="6">The sequence shown here is derived from an EMBL/GenBank/DDBJ whole genome shotgun (WGS) entry which is preliminary data.</text>
</comment>
<feature type="region of interest" description="Disordered" evidence="4">
    <location>
        <begin position="13"/>
        <end position="39"/>
    </location>
</feature>
<dbReference type="EMBL" id="BMJH01000001">
    <property type="protein sequence ID" value="GGC51765.1"/>
    <property type="molecule type" value="Genomic_DNA"/>
</dbReference>
<accession>A0A916X7H3</accession>
<dbReference type="InterPro" id="IPR013766">
    <property type="entry name" value="Thioredoxin_domain"/>
</dbReference>
<evidence type="ECO:0000256" key="1">
    <source>
        <dbReference type="ARBA" id="ARBA00003318"/>
    </source>
</evidence>
<dbReference type="InterPro" id="IPR011990">
    <property type="entry name" value="TPR-like_helical_dom_sf"/>
</dbReference>
<comment type="function">
    <text evidence="1">Participates in various redox reactions through the reversible oxidation of its active center dithiol to a disulfide and catalyzes dithiol-disulfide exchange reactions.</text>
</comment>
<dbReference type="PANTHER" id="PTHR45663:SF11">
    <property type="entry name" value="GEO12009P1"/>
    <property type="match status" value="1"/>
</dbReference>
<dbReference type="AlphaFoldDB" id="A0A916X7H3"/>
<keyword evidence="7" id="KW-1185">Reference proteome</keyword>
<evidence type="ECO:0000256" key="3">
    <source>
        <dbReference type="ARBA" id="ARBA00023284"/>
    </source>
</evidence>
<keyword evidence="3" id="KW-0676">Redox-active center</keyword>
<comment type="similarity">
    <text evidence="2">Belongs to the thioredoxin family.</text>
</comment>
<sequence>MAGAVDLSALKERATRQAAARNSPPPAAQNSETPGAVADPSLVFDVTEESFEADVIQKSFQVLVVVNLGAQWSEPCQQLTSNLERLAQEGQGKWVLAKVDVEQQPRVAQAFGAESIPTVIALAQGQPVHAFSGAQDDAKLREWLGELHKAVGSKLPGIQVQGAEQPQEVPADPRFVEAENALEQGDFAAAEVAYQRILDAEPRNSEAKAGLNHSRFLLRVRSLNPNALEIADSAPHDVAAQLEAADVEVVSQRPERAFARLTAVVRDSAGDDRSLARERLLSLLEMFDPTDPMVLQARRNLAAALY</sequence>
<organism evidence="6 7">
    <name type="scientific">Hoyosella rhizosphaerae</name>
    <dbReference type="NCBI Taxonomy" id="1755582"/>
    <lineage>
        <taxon>Bacteria</taxon>
        <taxon>Bacillati</taxon>
        <taxon>Actinomycetota</taxon>
        <taxon>Actinomycetes</taxon>
        <taxon>Mycobacteriales</taxon>
        <taxon>Hoyosellaceae</taxon>
        <taxon>Hoyosella</taxon>
    </lineage>
</organism>
<dbReference type="Gene3D" id="3.40.30.10">
    <property type="entry name" value="Glutaredoxin"/>
    <property type="match status" value="1"/>
</dbReference>
<evidence type="ECO:0000256" key="4">
    <source>
        <dbReference type="SAM" id="MobiDB-lite"/>
    </source>
</evidence>